<evidence type="ECO:0000313" key="1">
    <source>
        <dbReference type="EMBL" id="KAG2572901.1"/>
    </source>
</evidence>
<dbReference type="Proteomes" id="UP000823388">
    <property type="component" value="Chromosome 7K"/>
</dbReference>
<protein>
    <submittedName>
        <fullName evidence="1">Uncharacterized protein</fullName>
    </submittedName>
</protein>
<comment type="caution">
    <text evidence="1">The sequence shown here is derived from an EMBL/GenBank/DDBJ whole genome shotgun (WGS) entry which is preliminary data.</text>
</comment>
<dbReference type="EMBL" id="CM029049">
    <property type="protein sequence ID" value="KAG2572901.1"/>
    <property type="molecule type" value="Genomic_DNA"/>
</dbReference>
<accession>A0A8T0QDB6</accession>
<sequence>MSRHWPHDETAHQCPAAFGASPHCGTVMLCRPRRLCRLVVRVVTTPLLATALDLFLHQYPITPLSATASSWSIKGRIRVAPPSLPTHFQPTRPPSQTWLTHPLGSTRARFCSLLSLRPPFRGKSCELVVLLSPRIREQRREEAWSPVLRDRKFVPQAEAGSTYREHED</sequence>
<organism evidence="1 2">
    <name type="scientific">Panicum virgatum</name>
    <name type="common">Blackwell switchgrass</name>
    <dbReference type="NCBI Taxonomy" id="38727"/>
    <lineage>
        <taxon>Eukaryota</taxon>
        <taxon>Viridiplantae</taxon>
        <taxon>Streptophyta</taxon>
        <taxon>Embryophyta</taxon>
        <taxon>Tracheophyta</taxon>
        <taxon>Spermatophyta</taxon>
        <taxon>Magnoliopsida</taxon>
        <taxon>Liliopsida</taxon>
        <taxon>Poales</taxon>
        <taxon>Poaceae</taxon>
        <taxon>PACMAD clade</taxon>
        <taxon>Panicoideae</taxon>
        <taxon>Panicodae</taxon>
        <taxon>Paniceae</taxon>
        <taxon>Panicinae</taxon>
        <taxon>Panicum</taxon>
        <taxon>Panicum sect. Hiantes</taxon>
    </lineage>
</organism>
<evidence type="ECO:0000313" key="2">
    <source>
        <dbReference type="Proteomes" id="UP000823388"/>
    </source>
</evidence>
<gene>
    <name evidence="1" type="ORF">PVAP13_7KG208055</name>
</gene>
<keyword evidence="2" id="KW-1185">Reference proteome</keyword>
<name>A0A8T0QDB6_PANVG</name>
<reference evidence="1" key="1">
    <citation type="submission" date="2020-05" db="EMBL/GenBank/DDBJ databases">
        <title>WGS assembly of Panicum virgatum.</title>
        <authorList>
            <person name="Lovell J.T."/>
            <person name="Jenkins J."/>
            <person name="Shu S."/>
            <person name="Juenger T.E."/>
            <person name="Schmutz J."/>
        </authorList>
    </citation>
    <scope>NUCLEOTIDE SEQUENCE</scope>
    <source>
        <strain evidence="1">AP13</strain>
    </source>
</reference>
<dbReference type="AlphaFoldDB" id="A0A8T0QDB6"/>
<proteinExistence type="predicted"/>